<evidence type="ECO:0000313" key="3">
    <source>
        <dbReference type="Proteomes" id="UP000177208"/>
    </source>
</evidence>
<dbReference type="SUPFAM" id="SSF54523">
    <property type="entry name" value="Pili subunits"/>
    <property type="match status" value="1"/>
</dbReference>
<proteinExistence type="predicted"/>
<evidence type="ECO:0000313" key="2">
    <source>
        <dbReference type="EMBL" id="OGK16089.1"/>
    </source>
</evidence>
<dbReference type="InterPro" id="IPR045584">
    <property type="entry name" value="Pilin-like"/>
</dbReference>
<evidence type="ECO:0008006" key="4">
    <source>
        <dbReference type="Google" id="ProtNLM"/>
    </source>
</evidence>
<organism evidence="2 3">
    <name type="scientific">Candidatus Roizmanbacteria bacterium RIFCSPHIGHO2_01_FULL_39_12c</name>
    <dbReference type="NCBI Taxonomy" id="1802031"/>
    <lineage>
        <taxon>Bacteria</taxon>
        <taxon>Candidatus Roizmaniibacteriota</taxon>
    </lineage>
</organism>
<keyword evidence="1" id="KW-1133">Transmembrane helix</keyword>
<dbReference type="NCBIfam" id="TIGR02532">
    <property type="entry name" value="IV_pilin_GFxxxE"/>
    <property type="match status" value="1"/>
</dbReference>
<keyword evidence="1" id="KW-0812">Transmembrane</keyword>
<name>A0A1F7GB04_9BACT</name>
<accession>A0A1F7GB04</accession>
<protein>
    <recommendedName>
        <fullName evidence="4">General secretion pathway GspH domain-containing protein</fullName>
    </recommendedName>
</protein>
<dbReference type="Proteomes" id="UP000177208">
    <property type="component" value="Unassembled WGS sequence"/>
</dbReference>
<feature type="transmembrane region" description="Helical" evidence="1">
    <location>
        <begin position="16"/>
        <end position="35"/>
    </location>
</feature>
<dbReference type="AlphaFoldDB" id="A0A1F7GB04"/>
<comment type="caution">
    <text evidence="2">The sequence shown here is derived from an EMBL/GenBank/DDBJ whole genome shotgun (WGS) entry which is preliminary data.</text>
</comment>
<reference evidence="2 3" key="1">
    <citation type="journal article" date="2016" name="Nat. Commun.">
        <title>Thousands of microbial genomes shed light on interconnected biogeochemical processes in an aquifer system.</title>
        <authorList>
            <person name="Anantharaman K."/>
            <person name="Brown C.T."/>
            <person name="Hug L.A."/>
            <person name="Sharon I."/>
            <person name="Castelle C.J."/>
            <person name="Probst A.J."/>
            <person name="Thomas B.C."/>
            <person name="Singh A."/>
            <person name="Wilkins M.J."/>
            <person name="Karaoz U."/>
            <person name="Brodie E.L."/>
            <person name="Williams K.H."/>
            <person name="Hubbard S.S."/>
            <person name="Banfield J.F."/>
        </authorList>
    </citation>
    <scope>NUCLEOTIDE SEQUENCE [LARGE SCALE GENOMIC DNA]</scope>
</reference>
<keyword evidence="1" id="KW-0472">Membrane</keyword>
<dbReference type="InterPro" id="IPR012902">
    <property type="entry name" value="N_methyl_site"/>
</dbReference>
<evidence type="ECO:0000256" key="1">
    <source>
        <dbReference type="SAM" id="Phobius"/>
    </source>
</evidence>
<gene>
    <name evidence="2" type="ORF">A2774_01820</name>
</gene>
<dbReference type="EMBL" id="MFZG01000027">
    <property type="protein sequence ID" value="OGK16089.1"/>
    <property type="molecule type" value="Genomic_DNA"/>
</dbReference>
<sequence>MKKTRNYLAGYSLPELLLVLSILGVLFSISTINLFGSYHKNTLNTTVATFISDLKHQQTKAMAGDNEGQSNNDDYGTYFPPDGLSYILFKGSTYDPAEPTNFQVRLNGDLQFSSILVPGSEIIFAQGNGEILNYNAGFDNITVRNIRTDETKTIRINQVGTIINIY</sequence>